<dbReference type="RefSeq" id="XP_066065800.1">
    <property type="nucleotide sequence ID" value="XM_066209703.1"/>
</dbReference>
<dbReference type="GO" id="GO:0005524">
    <property type="term" value="F:ATP binding"/>
    <property type="evidence" value="ECO:0007669"/>
    <property type="project" value="UniProtKB-KW"/>
</dbReference>
<evidence type="ECO:0000256" key="2">
    <source>
        <dbReference type="ARBA" id="ARBA00012816"/>
    </source>
</evidence>
<dbReference type="NCBIfam" id="TIGR00457">
    <property type="entry name" value="asnS"/>
    <property type="match status" value="1"/>
</dbReference>
<dbReference type="NCBIfam" id="NF003037">
    <property type="entry name" value="PRK03932.1"/>
    <property type="match status" value="1"/>
</dbReference>
<keyword evidence="4" id="KW-0547">Nucleotide-binding</keyword>
<dbReference type="InterPro" id="IPR004364">
    <property type="entry name" value="Aa-tRNA-synt_II"/>
</dbReference>
<accession>A0A1E3J1V4</accession>
<dbReference type="GO" id="GO:0004816">
    <property type="term" value="F:asparagine-tRNA ligase activity"/>
    <property type="evidence" value="ECO:0007669"/>
    <property type="project" value="UniProtKB-EC"/>
</dbReference>
<dbReference type="Pfam" id="PF01336">
    <property type="entry name" value="tRNA_anti-codon"/>
    <property type="match status" value="1"/>
</dbReference>
<reference evidence="8" key="1">
    <citation type="submission" date="2016-06" db="EMBL/GenBank/DDBJ databases">
        <authorList>
            <person name="Cuomo C."/>
            <person name="Litvintseva A."/>
            <person name="Heitman J."/>
            <person name="Chen Y."/>
            <person name="Sun S."/>
            <person name="Springer D."/>
            <person name="Dromer F."/>
            <person name="Young S."/>
            <person name="Zeng Q."/>
            <person name="Chapman S."/>
            <person name="Gujja S."/>
            <person name="Saif S."/>
            <person name="Birren B."/>
        </authorList>
    </citation>
    <scope>NUCLEOTIDE SEQUENCE</scope>
    <source>
        <strain evidence="8">CBS 7841</strain>
    </source>
</reference>
<dbReference type="KEGG" id="cdep:91084457"/>
<dbReference type="Gene3D" id="2.40.50.140">
    <property type="entry name" value="Nucleic acid-binding proteins"/>
    <property type="match status" value="1"/>
</dbReference>
<keyword evidence="9" id="KW-1185">Reference proteome</keyword>
<dbReference type="OrthoDB" id="1931232at2759"/>
<dbReference type="SUPFAM" id="SSF55681">
    <property type="entry name" value="Class II aaRS and biotin synthetases"/>
    <property type="match status" value="1"/>
</dbReference>
<dbReference type="InterPro" id="IPR006195">
    <property type="entry name" value="aa-tRNA-synth_II"/>
</dbReference>
<dbReference type="PRINTS" id="PR01042">
    <property type="entry name" value="TRNASYNTHASP"/>
</dbReference>
<dbReference type="CDD" id="cd04318">
    <property type="entry name" value="EcAsnRS_like_N"/>
    <property type="match status" value="1"/>
</dbReference>
<proteinExistence type="inferred from homology"/>
<dbReference type="AlphaFoldDB" id="A0A1E3J1V4"/>
<dbReference type="PROSITE" id="PS50862">
    <property type="entry name" value="AA_TRNA_LIGASE_II"/>
    <property type="match status" value="1"/>
</dbReference>
<dbReference type="InterPro" id="IPR004522">
    <property type="entry name" value="Asn-tRNA-ligase"/>
</dbReference>
<dbReference type="PANTHER" id="PTHR22594:SF34">
    <property type="entry name" value="ASPARAGINE--TRNA LIGASE, MITOCHONDRIAL-RELATED"/>
    <property type="match status" value="1"/>
</dbReference>
<evidence type="ECO:0000256" key="1">
    <source>
        <dbReference type="ARBA" id="ARBA00008226"/>
    </source>
</evidence>
<evidence type="ECO:0000256" key="7">
    <source>
        <dbReference type="ARBA" id="ARBA00023146"/>
    </source>
</evidence>
<keyword evidence="6" id="KW-0648">Protein biosynthesis</keyword>
<dbReference type="SUPFAM" id="SSF50249">
    <property type="entry name" value="Nucleic acid-binding proteins"/>
    <property type="match status" value="1"/>
</dbReference>
<evidence type="ECO:0000256" key="5">
    <source>
        <dbReference type="ARBA" id="ARBA00022840"/>
    </source>
</evidence>
<gene>
    <name evidence="8" type="ORF">L203_100241</name>
</gene>
<comment type="similarity">
    <text evidence="1">Belongs to the class-II aminoacyl-tRNA synthetase family.</text>
</comment>
<keyword evidence="3 8" id="KW-0436">Ligase</keyword>
<sequence>MRTTTVGYYLSANIRTILSTGRTTLLTHGASSQADKLPMQQNTDEVEVKAWIKSIRAHKNVAFIELNDGSSAESLQGVLKGGGKAEGMTNGTSVKLRGRLQQSKGQGQDVELVVDEAMVLGVCDSELYPIQKKALPAALLRENAHLRFRTTQTAAIMRIRDALARDWHDWFEEHNFIHIHTPILTGSDCEGVGEVFTIHDHPPPSNPTAPEPFFPHPTHLTVSSQLHLEAPTLALSRTYTLSPSFRAEPSMTSRHLSEFYMLEAELAWEESLDGLLNIVEGGIRDVVQKASGQCWRSKRMREDLAIVAKCHLDAEEHKSLAIEQTRNLQSHFYQISTKPFTRLTYTSALQLLASLHHSSPTSVSAPPKWGEGISTEHEKLLAQHFNGPVFVTRYPKSLKPFYMLPTPSEITLQETHSPEGETVECFDLLFPAWGEMAGGSLREHRLPNLLHTINRLGMKKENYDWYLDLRKYGSVPHGGWGMGWERWVGWVTGLNNIRDVVAFPRWKGHCKY</sequence>
<keyword evidence="7" id="KW-0030">Aminoacyl-tRNA synthetase</keyword>
<dbReference type="GO" id="GO:0003676">
    <property type="term" value="F:nucleic acid binding"/>
    <property type="evidence" value="ECO:0007669"/>
    <property type="project" value="InterPro"/>
</dbReference>
<dbReference type="VEuPathDB" id="FungiDB:L203_00099"/>
<dbReference type="GO" id="GO:0005739">
    <property type="term" value="C:mitochondrion"/>
    <property type="evidence" value="ECO:0007669"/>
    <property type="project" value="TreeGrafter"/>
</dbReference>
<evidence type="ECO:0000256" key="3">
    <source>
        <dbReference type="ARBA" id="ARBA00022598"/>
    </source>
</evidence>
<dbReference type="GO" id="GO:0006421">
    <property type="term" value="P:asparaginyl-tRNA aminoacylation"/>
    <property type="evidence" value="ECO:0007669"/>
    <property type="project" value="InterPro"/>
</dbReference>
<reference evidence="8" key="2">
    <citation type="journal article" date="2022" name="Elife">
        <title>Obligate sexual reproduction of a homothallic fungus closely related to the Cryptococcus pathogenic species complex.</title>
        <authorList>
            <person name="Passer A.R."/>
            <person name="Clancey S.A."/>
            <person name="Shea T."/>
            <person name="David-Palma M."/>
            <person name="Averette A.F."/>
            <person name="Boekhout T."/>
            <person name="Porcel B.M."/>
            <person name="Nowrousian M."/>
            <person name="Cuomo C.A."/>
            <person name="Sun S."/>
            <person name="Heitman J."/>
            <person name="Coelho M.A."/>
        </authorList>
    </citation>
    <scope>NUCLEOTIDE SEQUENCE</scope>
    <source>
        <strain evidence="8">CBS 7841</strain>
    </source>
</reference>
<dbReference type="InterPro" id="IPR045864">
    <property type="entry name" value="aa-tRNA-synth_II/BPL/LPL"/>
</dbReference>
<dbReference type="GeneID" id="91084457"/>
<dbReference type="InterPro" id="IPR004365">
    <property type="entry name" value="NA-bd_OB_tRNA"/>
</dbReference>
<dbReference type="EC" id="6.1.1.22" evidence="2"/>
<dbReference type="InterPro" id="IPR002312">
    <property type="entry name" value="Asp/Asn-tRNA-synth_IIb"/>
</dbReference>
<name>A0A1E3J1V4_9TREE</name>
<evidence type="ECO:0000256" key="6">
    <source>
        <dbReference type="ARBA" id="ARBA00022917"/>
    </source>
</evidence>
<reference evidence="8" key="3">
    <citation type="submission" date="2024-01" db="EMBL/GenBank/DDBJ databases">
        <authorList>
            <person name="Coelho M.A."/>
            <person name="David-Palma M."/>
            <person name="Shea T."/>
            <person name="Sun S."/>
            <person name="Cuomo C.A."/>
            <person name="Heitman J."/>
        </authorList>
    </citation>
    <scope>NUCLEOTIDE SEQUENCE</scope>
    <source>
        <strain evidence="8">CBS 7841</strain>
    </source>
</reference>
<dbReference type="Proteomes" id="UP000094043">
    <property type="component" value="Chromosome 1"/>
</dbReference>
<dbReference type="PANTHER" id="PTHR22594">
    <property type="entry name" value="ASPARTYL/LYSYL-TRNA SYNTHETASE"/>
    <property type="match status" value="1"/>
</dbReference>
<dbReference type="EMBL" id="CP143784">
    <property type="protein sequence ID" value="WVN85099.1"/>
    <property type="molecule type" value="Genomic_DNA"/>
</dbReference>
<dbReference type="Pfam" id="PF00152">
    <property type="entry name" value="tRNA-synt_2"/>
    <property type="match status" value="1"/>
</dbReference>
<organism evidence="8 9">
    <name type="scientific">Cryptococcus depauperatus CBS 7841</name>
    <dbReference type="NCBI Taxonomy" id="1295531"/>
    <lineage>
        <taxon>Eukaryota</taxon>
        <taxon>Fungi</taxon>
        <taxon>Dikarya</taxon>
        <taxon>Basidiomycota</taxon>
        <taxon>Agaricomycotina</taxon>
        <taxon>Tremellomycetes</taxon>
        <taxon>Tremellales</taxon>
        <taxon>Cryptococcaceae</taxon>
        <taxon>Cryptococcus</taxon>
    </lineage>
</organism>
<evidence type="ECO:0000313" key="9">
    <source>
        <dbReference type="Proteomes" id="UP000094043"/>
    </source>
</evidence>
<dbReference type="InterPro" id="IPR012340">
    <property type="entry name" value="NA-bd_OB-fold"/>
</dbReference>
<evidence type="ECO:0000313" key="8">
    <source>
        <dbReference type="EMBL" id="WVN85099.1"/>
    </source>
</evidence>
<dbReference type="Gene3D" id="3.30.930.10">
    <property type="entry name" value="Bira Bifunctional Protein, Domain 2"/>
    <property type="match status" value="1"/>
</dbReference>
<protein>
    <recommendedName>
        <fullName evidence="2">asparagine--tRNA ligase</fullName>
        <ecNumber evidence="2">6.1.1.22</ecNumber>
    </recommendedName>
</protein>
<evidence type="ECO:0000256" key="4">
    <source>
        <dbReference type="ARBA" id="ARBA00022741"/>
    </source>
</evidence>
<keyword evidence="5" id="KW-0067">ATP-binding</keyword>